<sequence length="256" mass="29672">MEMAQLIPLRISSGFDRFGRQFRHLDLIARNVVEDSFSIQMNGGELNSNCFDVNGAISSSAYPISRQSFESLQKRRVMMHRRSAFKRWFLRSSLVAASKNEVKLRQMLDAKEVRIIELESRLSKLADDEDYWFREYMQWSDAASRYWQELDTGHPVDWPGYDIAPAGRWLWMELLACDEYSGDGVCDSLEQEKEDAREMADSLLAGCDEVRLEWQALKDDCACPEAGKTWRRTEMERYRPVEDLGTKAASPDGKER</sequence>
<proteinExistence type="predicted"/>
<dbReference type="EMBL" id="LAZR01056699">
    <property type="protein sequence ID" value="KKK73633.1"/>
    <property type="molecule type" value="Genomic_DNA"/>
</dbReference>
<comment type="caution">
    <text evidence="1">The sequence shown here is derived from an EMBL/GenBank/DDBJ whole genome shotgun (WGS) entry which is preliminary data.</text>
</comment>
<accession>A0A0F8XXB3</accession>
<reference evidence="1" key="1">
    <citation type="journal article" date="2015" name="Nature">
        <title>Complex archaea that bridge the gap between prokaryotes and eukaryotes.</title>
        <authorList>
            <person name="Spang A."/>
            <person name="Saw J.H."/>
            <person name="Jorgensen S.L."/>
            <person name="Zaremba-Niedzwiedzka K."/>
            <person name="Martijn J."/>
            <person name="Lind A.E."/>
            <person name="van Eijk R."/>
            <person name="Schleper C."/>
            <person name="Guy L."/>
            <person name="Ettema T.J."/>
        </authorList>
    </citation>
    <scope>NUCLEOTIDE SEQUENCE</scope>
</reference>
<organism evidence="1">
    <name type="scientific">marine sediment metagenome</name>
    <dbReference type="NCBI Taxonomy" id="412755"/>
    <lineage>
        <taxon>unclassified sequences</taxon>
        <taxon>metagenomes</taxon>
        <taxon>ecological metagenomes</taxon>
    </lineage>
</organism>
<protein>
    <submittedName>
        <fullName evidence="1">Uncharacterized protein</fullName>
    </submittedName>
</protein>
<dbReference type="AlphaFoldDB" id="A0A0F8XXB3"/>
<gene>
    <name evidence="1" type="ORF">LCGC14_2891900</name>
</gene>
<evidence type="ECO:0000313" key="1">
    <source>
        <dbReference type="EMBL" id="KKK73633.1"/>
    </source>
</evidence>
<name>A0A0F8XXB3_9ZZZZ</name>